<dbReference type="SMART" id="SM01019">
    <property type="entry name" value="B3"/>
    <property type="match status" value="1"/>
</dbReference>
<dbReference type="SUPFAM" id="SSF101936">
    <property type="entry name" value="DNA-binding pseudobarrel domain"/>
    <property type="match status" value="1"/>
</dbReference>
<evidence type="ECO:0000256" key="2">
    <source>
        <dbReference type="ARBA" id="ARBA00023015"/>
    </source>
</evidence>
<dbReference type="AlphaFoldDB" id="A0A9R1VQE5"/>
<evidence type="ECO:0000256" key="5">
    <source>
        <dbReference type="ARBA" id="ARBA00023242"/>
    </source>
</evidence>
<keyword evidence="3" id="KW-0238">DNA-binding</keyword>
<dbReference type="Gene3D" id="2.40.330.10">
    <property type="entry name" value="DNA-binding pseudobarrel domain"/>
    <property type="match status" value="1"/>
</dbReference>
<feature type="domain" description="TF-B3" evidence="7">
    <location>
        <begin position="153"/>
        <end position="244"/>
    </location>
</feature>
<protein>
    <recommendedName>
        <fullName evidence="7">TF-B3 domain-containing protein</fullName>
    </recommendedName>
</protein>
<evidence type="ECO:0000256" key="4">
    <source>
        <dbReference type="ARBA" id="ARBA00023163"/>
    </source>
</evidence>
<comment type="subcellular location">
    <subcellularLocation>
        <location evidence="1">Nucleus</location>
    </subcellularLocation>
</comment>
<name>A0A9R1VQE5_LACSA</name>
<dbReference type="InterPro" id="IPR015300">
    <property type="entry name" value="DNA-bd_pseudobarrel_sf"/>
</dbReference>
<dbReference type="InterPro" id="IPR044837">
    <property type="entry name" value="REM16-like"/>
</dbReference>
<reference evidence="8 9" key="1">
    <citation type="journal article" date="2017" name="Nat. Commun.">
        <title>Genome assembly with in vitro proximity ligation data and whole-genome triplication in lettuce.</title>
        <authorList>
            <person name="Reyes-Chin-Wo S."/>
            <person name="Wang Z."/>
            <person name="Yang X."/>
            <person name="Kozik A."/>
            <person name="Arikit S."/>
            <person name="Song C."/>
            <person name="Xia L."/>
            <person name="Froenicke L."/>
            <person name="Lavelle D.O."/>
            <person name="Truco M.J."/>
            <person name="Xia R."/>
            <person name="Zhu S."/>
            <person name="Xu C."/>
            <person name="Xu H."/>
            <person name="Xu X."/>
            <person name="Cox K."/>
            <person name="Korf I."/>
            <person name="Meyers B.C."/>
            <person name="Michelmore R.W."/>
        </authorList>
    </citation>
    <scope>NUCLEOTIDE SEQUENCE [LARGE SCALE GENOMIC DNA]</scope>
    <source>
        <strain evidence="9">cv. Salinas</strain>
        <tissue evidence="8">Seedlings</tissue>
    </source>
</reference>
<keyword evidence="5" id="KW-0539">Nucleus</keyword>
<feature type="region of interest" description="Disordered" evidence="6">
    <location>
        <begin position="251"/>
        <end position="341"/>
    </location>
</feature>
<feature type="compositionally biased region" description="Basic and acidic residues" evidence="6">
    <location>
        <begin position="292"/>
        <end position="301"/>
    </location>
</feature>
<dbReference type="PANTHER" id="PTHR31391:SF135">
    <property type="entry name" value="B3 DOMAIN-CONTAINING PROTEIN OS01G0234100-LIKE ISOFORM X1"/>
    <property type="match status" value="1"/>
</dbReference>
<dbReference type="GO" id="GO:0003677">
    <property type="term" value="F:DNA binding"/>
    <property type="evidence" value="ECO:0007669"/>
    <property type="project" value="UniProtKB-KW"/>
</dbReference>
<evidence type="ECO:0000256" key="6">
    <source>
        <dbReference type="SAM" id="MobiDB-lite"/>
    </source>
</evidence>
<feature type="compositionally biased region" description="Polar residues" evidence="6">
    <location>
        <begin position="315"/>
        <end position="328"/>
    </location>
</feature>
<organism evidence="8 9">
    <name type="scientific">Lactuca sativa</name>
    <name type="common">Garden lettuce</name>
    <dbReference type="NCBI Taxonomy" id="4236"/>
    <lineage>
        <taxon>Eukaryota</taxon>
        <taxon>Viridiplantae</taxon>
        <taxon>Streptophyta</taxon>
        <taxon>Embryophyta</taxon>
        <taxon>Tracheophyta</taxon>
        <taxon>Spermatophyta</taxon>
        <taxon>Magnoliopsida</taxon>
        <taxon>eudicotyledons</taxon>
        <taxon>Gunneridae</taxon>
        <taxon>Pentapetalae</taxon>
        <taxon>asterids</taxon>
        <taxon>campanulids</taxon>
        <taxon>Asterales</taxon>
        <taxon>Asteraceae</taxon>
        <taxon>Cichorioideae</taxon>
        <taxon>Cichorieae</taxon>
        <taxon>Lactucinae</taxon>
        <taxon>Lactuca</taxon>
    </lineage>
</organism>
<keyword evidence="9" id="KW-1185">Reference proteome</keyword>
<dbReference type="Proteomes" id="UP000235145">
    <property type="component" value="Unassembled WGS sequence"/>
</dbReference>
<dbReference type="EMBL" id="NBSK02000004">
    <property type="protein sequence ID" value="KAJ0208778.1"/>
    <property type="molecule type" value="Genomic_DNA"/>
</dbReference>
<sequence>MIFFRQKNSLCWVKKSVKASRECSSTADLLMILRPLRTMSDSPTSDEGSSDLQLANNELKTPNSLDALVTIAQLPPSLPFPFAPITPLTKLSGKRKRLKTSRYDFPSNNAEKKRSSSKHKAKHDPSDTPAQISPTMIRAGELQSSLGSDHPSFKKIMLKSHVVSCFWMGLPVPFCRSFLPKQETLMVIEDENGQQYKLKYIAHKTGLSAGWRNFAIAHKLLEGDVLVFQLVESNKFKVYIVRANESKQVDDAHNLLNHNTNKNHKTQAKLVNKRSEPPTLASELNVNSKAEGGPHKPDLPSKKVKSRLVYKRSEPPTQSSELNVNSDSEGGPHQPDVPVKNVKSKLVYKRSEPPTHLSELTSLVNSEAKGGPHQQALSSKKVKTFKDFRITVNKQCIDSELSEEIRMSYYKLCNAKKELLHDNLPEGLYYKLVAGMIGETVNIANAIKNCKHTTTKEEFDAWDSSLKSFELMGMKVGFLRDRIHMLEKAVFDSENVKKYMEAIEERNRNGITMKILEAKIADLKESNRKIDAILGSLKEKVEGNEVVFQEKVNEPW</sequence>
<evidence type="ECO:0000259" key="7">
    <source>
        <dbReference type="PROSITE" id="PS50863"/>
    </source>
</evidence>
<comment type="caution">
    <text evidence="8">The sequence shown here is derived from an EMBL/GenBank/DDBJ whole genome shotgun (WGS) entry which is preliminary data.</text>
</comment>
<evidence type="ECO:0000313" key="8">
    <source>
        <dbReference type="EMBL" id="KAJ0208778.1"/>
    </source>
</evidence>
<dbReference type="GO" id="GO:0005634">
    <property type="term" value="C:nucleus"/>
    <property type="evidence" value="ECO:0007669"/>
    <property type="project" value="UniProtKB-SubCell"/>
</dbReference>
<gene>
    <name evidence="8" type="ORF">LSAT_V11C400221030</name>
</gene>
<evidence type="ECO:0000313" key="9">
    <source>
        <dbReference type="Proteomes" id="UP000235145"/>
    </source>
</evidence>
<evidence type="ECO:0000256" key="3">
    <source>
        <dbReference type="ARBA" id="ARBA00023125"/>
    </source>
</evidence>
<keyword evidence="4" id="KW-0804">Transcription</keyword>
<dbReference type="PROSITE" id="PS50863">
    <property type="entry name" value="B3"/>
    <property type="match status" value="1"/>
</dbReference>
<evidence type="ECO:0000256" key="1">
    <source>
        <dbReference type="ARBA" id="ARBA00004123"/>
    </source>
</evidence>
<feature type="region of interest" description="Disordered" evidence="6">
    <location>
        <begin position="93"/>
        <end position="134"/>
    </location>
</feature>
<keyword evidence="2" id="KW-0805">Transcription regulation</keyword>
<dbReference type="CDD" id="cd10017">
    <property type="entry name" value="B3_DNA"/>
    <property type="match status" value="1"/>
</dbReference>
<dbReference type="PANTHER" id="PTHR31391">
    <property type="entry name" value="B3 DOMAIN-CONTAINING PROTEIN OS11G0197600-RELATED"/>
    <property type="match status" value="1"/>
</dbReference>
<dbReference type="Pfam" id="PF02362">
    <property type="entry name" value="B3"/>
    <property type="match status" value="1"/>
</dbReference>
<accession>A0A9R1VQE5</accession>
<dbReference type="InterPro" id="IPR003340">
    <property type="entry name" value="B3_DNA-bd"/>
</dbReference>
<proteinExistence type="predicted"/>